<evidence type="ECO:0000256" key="1">
    <source>
        <dbReference type="SAM" id="SignalP"/>
    </source>
</evidence>
<sequence>MYKFLPTQLITLVFITTASFASFAQTINSIIDQDITIGGDSWPEVSSSTGDVQIKQGVPFNTTVTFDHLDGRGGNNNDMKYYSVIEGDLIIDAGQTVIIEQSSYLVVNGNLTINGTVQFNNHNGNTKHVYLIVLGEVNGTGTIAGGLGTHDKPPYATDEIIVQGDHKGGSGYNIDDLDAYIVDILRLNGYDLPVELISFTASQTNNAIALNWSTASEMNASHFEVYSSIDNKNWEFIGEVDANGNSNTRIDYSFYDEKEYNSTVYYKLVQYDFDGKSETFGPLVVHSNTSENNFHTSVFPNPSTNGKASLQISGMNLGATTTIQLINKEGKAVLYDTIDNQDITSTVYEIGDKVNLKSGFYILKINSGTSQKTEKLIIQ</sequence>
<keyword evidence="4" id="KW-1185">Reference proteome</keyword>
<dbReference type="InterPro" id="IPR026444">
    <property type="entry name" value="Secre_tail"/>
</dbReference>
<reference evidence="3 4" key="1">
    <citation type="submission" date="2020-04" db="EMBL/GenBank/DDBJ databases">
        <title>Flammeovirga sp. SR4, a novel species isolated from seawater.</title>
        <authorList>
            <person name="Wang X."/>
        </authorList>
    </citation>
    <scope>NUCLEOTIDE SEQUENCE [LARGE SCALE GENOMIC DNA]</scope>
    <source>
        <strain evidence="3 4">ATCC 23126</strain>
    </source>
</reference>
<protein>
    <submittedName>
        <fullName evidence="3">T9SS type A sorting domain-containing protein</fullName>
    </submittedName>
</protein>
<dbReference type="RefSeq" id="WP_169659570.1">
    <property type="nucleotide sequence ID" value="NZ_JABANE010000095.1"/>
</dbReference>
<keyword evidence="1" id="KW-0732">Signal</keyword>
<proteinExistence type="predicted"/>
<dbReference type="AlphaFoldDB" id="A0A7X9XC43"/>
<gene>
    <name evidence="3" type="ORF">HHU12_25530</name>
</gene>
<evidence type="ECO:0000313" key="4">
    <source>
        <dbReference type="Proteomes" id="UP000576082"/>
    </source>
</evidence>
<evidence type="ECO:0000259" key="2">
    <source>
        <dbReference type="Pfam" id="PF18962"/>
    </source>
</evidence>
<feature type="chain" id="PRO_5031499516" evidence="1">
    <location>
        <begin position="25"/>
        <end position="379"/>
    </location>
</feature>
<name>A0A7X9XC43_9BACT</name>
<evidence type="ECO:0000313" key="3">
    <source>
        <dbReference type="EMBL" id="NME71353.1"/>
    </source>
</evidence>
<dbReference type="Gene3D" id="2.60.40.10">
    <property type="entry name" value="Immunoglobulins"/>
    <property type="match status" value="1"/>
</dbReference>
<organism evidence="3 4">
    <name type="scientific">Flammeovirga aprica JL-4</name>
    <dbReference type="NCBI Taxonomy" id="694437"/>
    <lineage>
        <taxon>Bacteria</taxon>
        <taxon>Pseudomonadati</taxon>
        <taxon>Bacteroidota</taxon>
        <taxon>Cytophagia</taxon>
        <taxon>Cytophagales</taxon>
        <taxon>Flammeovirgaceae</taxon>
        <taxon>Flammeovirga</taxon>
    </lineage>
</organism>
<accession>A0A7X9XC43</accession>
<dbReference type="EMBL" id="JABANE010000095">
    <property type="protein sequence ID" value="NME71353.1"/>
    <property type="molecule type" value="Genomic_DNA"/>
</dbReference>
<dbReference type="NCBIfam" id="TIGR04183">
    <property type="entry name" value="Por_Secre_tail"/>
    <property type="match status" value="1"/>
</dbReference>
<dbReference type="InterPro" id="IPR013783">
    <property type="entry name" value="Ig-like_fold"/>
</dbReference>
<feature type="domain" description="Secretion system C-terminal sorting" evidence="2">
    <location>
        <begin position="298"/>
        <end position="378"/>
    </location>
</feature>
<comment type="caution">
    <text evidence="3">The sequence shown here is derived from an EMBL/GenBank/DDBJ whole genome shotgun (WGS) entry which is preliminary data.</text>
</comment>
<dbReference type="Proteomes" id="UP000576082">
    <property type="component" value="Unassembled WGS sequence"/>
</dbReference>
<dbReference type="Pfam" id="PF18962">
    <property type="entry name" value="Por_Secre_tail"/>
    <property type="match status" value="1"/>
</dbReference>
<feature type="signal peptide" evidence="1">
    <location>
        <begin position="1"/>
        <end position="24"/>
    </location>
</feature>